<dbReference type="NCBIfam" id="TIGR03011">
    <property type="entry name" value="sulf_tusB_dsrH"/>
    <property type="match status" value="1"/>
</dbReference>
<dbReference type="InterPro" id="IPR027396">
    <property type="entry name" value="DsrEFH-like"/>
</dbReference>
<dbReference type="RefSeq" id="WP_344963545.1">
    <property type="nucleotide sequence ID" value="NZ_BAABDS010000019.1"/>
</dbReference>
<comment type="caution">
    <text evidence="1">The sequence shown here is derived from an EMBL/GenBank/DDBJ whole genome shotgun (WGS) entry which is preliminary data.</text>
</comment>
<dbReference type="Pfam" id="PF04077">
    <property type="entry name" value="DsrH"/>
    <property type="match status" value="1"/>
</dbReference>
<organism evidence="1 2">
    <name type="scientific">Oceanisphaera sediminis</name>
    <dbReference type="NCBI Taxonomy" id="981381"/>
    <lineage>
        <taxon>Bacteria</taxon>
        <taxon>Pseudomonadati</taxon>
        <taxon>Pseudomonadota</taxon>
        <taxon>Gammaproteobacteria</taxon>
        <taxon>Aeromonadales</taxon>
        <taxon>Aeromonadaceae</taxon>
        <taxon>Oceanisphaera</taxon>
    </lineage>
</organism>
<protein>
    <submittedName>
        <fullName evidence="1">Sulfurtransferase complex subunit TusB</fullName>
    </submittedName>
</protein>
<keyword evidence="2" id="KW-1185">Reference proteome</keyword>
<accession>A0ABP7DQ22</accession>
<evidence type="ECO:0000313" key="2">
    <source>
        <dbReference type="Proteomes" id="UP001501479"/>
    </source>
</evidence>
<dbReference type="PANTHER" id="PTHR37526">
    <property type="entry name" value="PROTEIN TUSB"/>
    <property type="match status" value="1"/>
</dbReference>
<dbReference type="EMBL" id="BAABDS010000019">
    <property type="protein sequence ID" value="GAA3707349.1"/>
    <property type="molecule type" value="Genomic_DNA"/>
</dbReference>
<name>A0ABP7DQ22_9GAMM</name>
<dbReference type="PANTHER" id="PTHR37526:SF1">
    <property type="entry name" value="PROTEIN TUSB"/>
    <property type="match status" value="1"/>
</dbReference>
<proteinExistence type="predicted"/>
<dbReference type="InterPro" id="IPR007215">
    <property type="entry name" value="Sulphur_relay_TusB/DsrH"/>
</dbReference>
<evidence type="ECO:0000313" key="1">
    <source>
        <dbReference type="EMBL" id="GAA3707349.1"/>
    </source>
</evidence>
<sequence length="94" mass="10524">MLHTVKHSPFARHDLKQALAQMQNDDRLLLWQDAVIAVTVPAWQTRLQALADSRRLYVMQEDLQARGLTHGLGEPVTMAGLVELVAKLGSPQAW</sequence>
<gene>
    <name evidence="1" type="primary">tusB</name>
    <name evidence="1" type="ORF">GCM10022421_13000</name>
</gene>
<dbReference type="Gene3D" id="3.40.1260.10">
    <property type="entry name" value="DsrEFH-like"/>
    <property type="match status" value="1"/>
</dbReference>
<reference evidence="2" key="1">
    <citation type="journal article" date="2019" name="Int. J. Syst. Evol. Microbiol.">
        <title>The Global Catalogue of Microorganisms (GCM) 10K type strain sequencing project: providing services to taxonomists for standard genome sequencing and annotation.</title>
        <authorList>
            <consortium name="The Broad Institute Genomics Platform"/>
            <consortium name="The Broad Institute Genome Sequencing Center for Infectious Disease"/>
            <person name="Wu L."/>
            <person name="Ma J."/>
        </authorList>
    </citation>
    <scope>NUCLEOTIDE SEQUENCE [LARGE SCALE GENOMIC DNA]</scope>
    <source>
        <strain evidence="2">JCM 17329</strain>
    </source>
</reference>
<dbReference type="SUPFAM" id="SSF75169">
    <property type="entry name" value="DsrEFH-like"/>
    <property type="match status" value="1"/>
</dbReference>
<dbReference type="Proteomes" id="UP001501479">
    <property type="component" value="Unassembled WGS sequence"/>
</dbReference>